<dbReference type="PRINTS" id="PR00080">
    <property type="entry name" value="SDRFAMILY"/>
</dbReference>
<sequence length="257" mass="26543">MTSAAPPGHSGIALVTGAAQGIGRACALRLAADGHTVAVNDVTDDGRLSELAERIGGIAAPADIADPAAVAAMLDRLRRLAGPVEVLVANAATMSMGPFLDQKPEDWWHQIEVNLSGHFRVVQAVLPGMRALGHGRIVVIASEWGVIGQRNATAYAASKAGLIALAKGLARELGPQGIRTNCVAPSYVDTDQLRVDAADAGVTLEEMRARYRRLMPVGRLAEPVDIAATVAFLASPGAGAITGQILQPNGGSTRARA</sequence>
<dbReference type="Proteomes" id="UP000579531">
    <property type="component" value="Unassembled WGS sequence"/>
</dbReference>
<reference evidence="3 4" key="1">
    <citation type="submission" date="2020-08" db="EMBL/GenBank/DDBJ databases">
        <title>Sequencing the genomes of 1000 actinobacteria strains.</title>
        <authorList>
            <person name="Klenk H.-P."/>
        </authorList>
    </citation>
    <scope>NUCLEOTIDE SEQUENCE [LARGE SCALE GENOMIC DNA]</scope>
    <source>
        <strain evidence="3 4">DSM 40129</strain>
    </source>
</reference>
<dbReference type="SUPFAM" id="SSF51735">
    <property type="entry name" value="NAD(P)-binding Rossmann-fold domains"/>
    <property type="match status" value="1"/>
</dbReference>
<dbReference type="GO" id="GO:0032787">
    <property type="term" value="P:monocarboxylic acid metabolic process"/>
    <property type="evidence" value="ECO:0007669"/>
    <property type="project" value="UniProtKB-ARBA"/>
</dbReference>
<gene>
    <name evidence="3" type="ORF">HNR72_000127</name>
</gene>
<organism evidence="3 4">
    <name type="scientific">Streptomyces collinus</name>
    <dbReference type="NCBI Taxonomy" id="42684"/>
    <lineage>
        <taxon>Bacteria</taxon>
        <taxon>Bacillati</taxon>
        <taxon>Actinomycetota</taxon>
        <taxon>Actinomycetes</taxon>
        <taxon>Kitasatosporales</taxon>
        <taxon>Streptomycetaceae</taxon>
        <taxon>Streptomyces</taxon>
    </lineage>
</organism>
<dbReference type="RefSeq" id="WP_184842183.1">
    <property type="nucleotide sequence ID" value="NZ_BAABFE010000019.1"/>
</dbReference>
<dbReference type="InterPro" id="IPR020904">
    <property type="entry name" value="Sc_DH/Rdtase_CS"/>
</dbReference>
<proteinExistence type="inferred from homology"/>
<dbReference type="GeneID" id="93836509"/>
<accession>A0AA89Q903</accession>
<dbReference type="EMBL" id="JACHLX010000001">
    <property type="protein sequence ID" value="MBB5809099.1"/>
    <property type="molecule type" value="Genomic_DNA"/>
</dbReference>
<name>A0AA89Q903_STRCU</name>
<dbReference type="PANTHER" id="PTHR42879">
    <property type="entry name" value="3-OXOACYL-(ACYL-CARRIER-PROTEIN) REDUCTASE"/>
    <property type="match status" value="1"/>
</dbReference>
<dbReference type="InterPro" id="IPR036291">
    <property type="entry name" value="NAD(P)-bd_dom_sf"/>
</dbReference>
<dbReference type="AlphaFoldDB" id="A0AA89Q903"/>
<comment type="caution">
    <text evidence="3">The sequence shown here is derived from an EMBL/GenBank/DDBJ whole genome shotgun (WGS) entry which is preliminary data.</text>
</comment>
<comment type="similarity">
    <text evidence="1">Belongs to the short-chain dehydrogenases/reductases (SDR) family.</text>
</comment>
<dbReference type="Pfam" id="PF13561">
    <property type="entry name" value="adh_short_C2"/>
    <property type="match status" value="1"/>
</dbReference>
<dbReference type="GO" id="GO:0016491">
    <property type="term" value="F:oxidoreductase activity"/>
    <property type="evidence" value="ECO:0007669"/>
    <property type="project" value="UniProtKB-KW"/>
</dbReference>
<dbReference type="InterPro" id="IPR050259">
    <property type="entry name" value="SDR"/>
</dbReference>
<dbReference type="PROSITE" id="PS00061">
    <property type="entry name" value="ADH_SHORT"/>
    <property type="match status" value="1"/>
</dbReference>
<dbReference type="InterPro" id="IPR002347">
    <property type="entry name" value="SDR_fam"/>
</dbReference>
<protein>
    <submittedName>
        <fullName evidence="3">NAD(P)-dependent dehydrogenase (Short-subunit alcohol dehydrogenase family)</fullName>
    </submittedName>
</protein>
<dbReference type="PRINTS" id="PR00081">
    <property type="entry name" value="GDHRDH"/>
</dbReference>
<evidence type="ECO:0000256" key="1">
    <source>
        <dbReference type="ARBA" id="ARBA00006484"/>
    </source>
</evidence>
<evidence type="ECO:0000256" key="2">
    <source>
        <dbReference type="ARBA" id="ARBA00023002"/>
    </source>
</evidence>
<evidence type="ECO:0000313" key="4">
    <source>
        <dbReference type="Proteomes" id="UP000579531"/>
    </source>
</evidence>
<evidence type="ECO:0000313" key="3">
    <source>
        <dbReference type="EMBL" id="MBB5809099.1"/>
    </source>
</evidence>
<keyword evidence="4" id="KW-1185">Reference proteome</keyword>
<dbReference type="FunFam" id="3.40.50.720:FF:000084">
    <property type="entry name" value="Short-chain dehydrogenase reductase"/>
    <property type="match status" value="1"/>
</dbReference>
<keyword evidence="2" id="KW-0560">Oxidoreductase</keyword>
<dbReference type="Gene3D" id="3.40.50.720">
    <property type="entry name" value="NAD(P)-binding Rossmann-like Domain"/>
    <property type="match status" value="1"/>
</dbReference>
<dbReference type="PANTHER" id="PTHR42879:SF2">
    <property type="entry name" value="3-OXOACYL-[ACYL-CARRIER-PROTEIN] REDUCTASE FABG"/>
    <property type="match status" value="1"/>
</dbReference>